<protein>
    <submittedName>
        <fullName evidence="3">PHA accumulation regulator DNA-binding-like protein</fullName>
    </submittedName>
</protein>
<dbReference type="OrthoDB" id="9795345at2"/>
<feature type="domain" description="PHA accumulation regulator DNA-binding N-terminal" evidence="2">
    <location>
        <begin position="7"/>
        <end position="65"/>
    </location>
</feature>
<accession>Q1IUU4</accession>
<dbReference type="Pfam" id="PF07879">
    <property type="entry name" value="PHB_acc_N"/>
    <property type="match status" value="1"/>
</dbReference>
<gene>
    <name evidence="3" type="ordered locus">Acid345_0351</name>
</gene>
<name>Q1IUU4_KORVE</name>
<evidence type="ECO:0000259" key="2">
    <source>
        <dbReference type="Pfam" id="PF07879"/>
    </source>
</evidence>
<reference evidence="3 4" key="1">
    <citation type="journal article" date="2009" name="Appl. Environ. Microbiol.">
        <title>Three genomes from the phylum Acidobacteria provide insight into the lifestyles of these microorganisms in soils.</title>
        <authorList>
            <person name="Ward N.L."/>
            <person name="Challacombe J.F."/>
            <person name="Janssen P.H."/>
            <person name="Henrissat B."/>
            <person name="Coutinho P.M."/>
            <person name="Wu M."/>
            <person name="Xie G."/>
            <person name="Haft D.H."/>
            <person name="Sait M."/>
            <person name="Badger J."/>
            <person name="Barabote R.D."/>
            <person name="Bradley B."/>
            <person name="Brettin T.S."/>
            <person name="Brinkac L.M."/>
            <person name="Bruce D."/>
            <person name="Creasy T."/>
            <person name="Daugherty S.C."/>
            <person name="Davidsen T.M."/>
            <person name="DeBoy R.T."/>
            <person name="Detter J.C."/>
            <person name="Dodson R.J."/>
            <person name="Durkin A.S."/>
            <person name="Ganapathy A."/>
            <person name="Gwinn-Giglio M."/>
            <person name="Han C.S."/>
            <person name="Khouri H."/>
            <person name="Kiss H."/>
            <person name="Kothari S.P."/>
            <person name="Madupu R."/>
            <person name="Nelson K.E."/>
            <person name="Nelson W.C."/>
            <person name="Paulsen I."/>
            <person name="Penn K."/>
            <person name="Ren Q."/>
            <person name="Rosovitz M.J."/>
            <person name="Selengut J.D."/>
            <person name="Shrivastava S."/>
            <person name="Sullivan S.A."/>
            <person name="Tapia R."/>
            <person name="Thompson L.S."/>
            <person name="Watkins K.L."/>
            <person name="Yang Q."/>
            <person name="Yu C."/>
            <person name="Zafar N."/>
            <person name="Zhou L."/>
            <person name="Kuske C.R."/>
        </authorList>
    </citation>
    <scope>NUCLEOTIDE SEQUENCE [LARGE SCALE GENOMIC DNA]</scope>
    <source>
        <strain evidence="3 4">Ellin345</strain>
    </source>
</reference>
<organism evidence="3 4">
    <name type="scientific">Koribacter versatilis (strain Ellin345)</name>
    <dbReference type="NCBI Taxonomy" id="204669"/>
    <lineage>
        <taxon>Bacteria</taxon>
        <taxon>Pseudomonadati</taxon>
        <taxon>Acidobacteriota</taxon>
        <taxon>Terriglobia</taxon>
        <taxon>Terriglobales</taxon>
        <taxon>Candidatus Korobacteraceae</taxon>
        <taxon>Candidatus Korobacter</taxon>
    </lineage>
</organism>
<dbReference type="EMBL" id="CP000360">
    <property type="protein sequence ID" value="ABF39356.1"/>
    <property type="molecule type" value="Genomic_DNA"/>
</dbReference>
<evidence type="ECO:0000313" key="3">
    <source>
        <dbReference type="EMBL" id="ABF39356.1"/>
    </source>
</evidence>
<evidence type="ECO:0000313" key="4">
    <source>
        <dbReference type="Proteomes" id="UP000002432"/>
    </source>
</evidence>
<keyword evidence="4" id="KW-1185">Reference proteome</keyword>
<dbReference type="EnsemblBacteria" id="ABF39356">
    <property type="protein sequence ID" value="ABF39356"/>
    <property type="gene ID" value="Acid345_0351"/>
</dbReference>
<dbReference type="STRING" id="204669.Acid345_0351"/>
<feature type="compositionally biased region" description="Basic residues" evidence="1">
    <location>
        <begin position="159"/>
        <end position="181"/>
    </location>
</feature>
<dbReference type="InterPro" id="IPR012909">
    <property type="entry name" value="PHA_DNA-bd_N"/>
</dbReference>
<dbReference type="eggNOG" id="COG5394">
    <property type="taxonomic scope" value="Bacteria"/>
</dbReference>
<dbReference type="Proteomes" id="UP000002432">
    <property type="component" value="Chromosome"/>
</dbReference>
<dbReference type="GO" id="GO:0003677">
    <property type="term" value="F:DNA binding"/>
    <property type="evidence" value="ECO:0007669"/>
    <property type="project" value="UniProtKB-KW"/>
</dbReference>
<dbReference type="KEGG" id="aba:Acid345_0351"/>
<dbReference type="HOGENOM" id="CLU_089210_0_0_0"/>
<keyword evidence="3" id="KW-0238">DNA-binding</keyword>
<dbReference type="RefSeq" id="WP_011521158.1">
    <property type="nucleotide sequence ID" value="NC_008009.1"/>
</dbReference>
<feature type="compositionally biased region" description="Basic and acidic residues" evidence="1">
    <location>
        <begin position="146"/>
        <end position="158"/>
    </location>
</feature>
<evidence type="ECO:0000256" key="1">
    <source>
        <dbReference type="SAM" id="MobiDB-lite"/>
    </source>
</evidence>
<proteinExistence type="predicted"/>
<sequence length="181" mass="20407">MNPARVVVKKYPNRRLYDTSASAYVNLDDIARMVRNGKDVQVVDALTSEDLTRVVLTQIIVEDTKGQPTGLPLELLRQLIVASDHAGKEFIMWYLRSAFDAYQKMQGTLQSGIAGIKDVATSPVDTLRNFLRGPDRPTAPPDETEELRHRIADLESRLAKPKKRTAKKKPSKSPKKKRPNR</sequence>
<dbReference type="AlphaFoldDB" id="Q1IUU4"/>
<feature type="region of interest" description="Disordered" evidence="1">
    <location>
        <begin position="127"/>
        <end position="181"/>
    </location>
</feature>